<evidence type="ECO:0000256" key="2">
    <source>
        <dbReference type="SAM" id="Phobius"/>
    </source>
</evidence>
<protein>
    <submittedName>
        <fullName evidence="4">Uncharacterized protein</fullName>
    </submittedName>
</protein>
<evidence type="ECO:0000256" key="1">
    <source>
        <dbReference type="SAM" id="MobiDB-lite"/>
    </source>
</evidence>
<feature type="compositionally biased region" description="Low complexity" evidence="1">
    <location>
        <begin position="103"/>
        <end position="112"/>
    </location>
</feature>
<feature type="transmembrane region" description="Helical" evidence="2">
    <location>
        <begin position="68"/>
        <end position="90"/>
    </location>
</feature>
<dbReference type="AlphaFoldDB" id="A0A914YI20"/>
<dbReference type="Proteomes" id="UP000887577">
    <property type="component" value="Unplaced"/>
</dbReference>
<keyword evidence="3" id="KW-1185">Reference proteome</keyword>
<keyword evidence="2" id="KW-1133">Transmembrane helix</keyword>
<feature type="transmembrane region" description="Helical" evidence="2">
    <location>
        <begin position="41"/>
        <end position="62"/>
    </location>
</feature>
<accession>A0A914YI20</accession>
<keyword evidence="2" id="KW-0812">Transmembrane</keyword>
<dbReference type="WBParaSite" id="PSU_v2.g16965.t1">
    <property type="protein sequence ID" value="PSU_v2.g16965.t1"/>
    <property type="gene ID" value="PSU_v2.g16965"/>
</dbReference>
<feature type="compositionally biased region" description="Pro residues" evidence="1">
    <location>
        <begin position="113"/>
        <end position="130"/>
    </location>
</feature>
<feature type="compositionally biased region" description="Pro residues" evidence="1">
    <location>
        <begin position="139"/>
        <end position="149"/>
    </location>
</feature>
<sequence length="172" mass="18964">MFGFFFLWFYLPICGAQVVGYMLVLAGVMKHEPRFLLIAKCILAVTIPISGLLAILFFFVLILSFGYFFYTFVFIIFIGVFFTGFAVIIVHRAHTSMLGNGGNSSNSSNVNHPPMPPPQPQPMSSPPPTSMPYNNGSSQPPPPPPPPRHAPQYEQTPVPAGYGFNPSEPGRW</sequence>
<proteinExistence type="predicted"/>
<evidence type="ECO:0000313" key="3">
    <source>
        <dbReference type="Proteomes" id="UP000887577"/>
    </source>
</evidence>
<evidence type="ECO:0000313" key="4">
    <source>
        <dbReference type="WBParaSite" id="PSU_v2.g16965.t1"/>
    </source>
</evidence>
<feature type="transmembrane region" description="Helical" evidence="2">
    <location>
        <begin position="6"/>
        <end position="29"/>
    </location>
</feature>
<reference evidence="4" key="1">
    <citation type="submission" date="2022-11" db="UniProtKB">
        <authorList>
            <consortium name="WormBaseParasite"/>
        </authorList>
    </citation>
    <scope>IDENTIFICATION</scope>
</reference>
<name>A0A914YI20_9BILA</name>
<keyword evidence="2" id="KW-0472">Membrane</keyword>
<organism evidence="3 4">
    <name type="scientific">Panagrolaimus superbus</name>
    <dbReference type="NCBI Taxonomy" id="310955"/>
    <lineage>
        <taxon>Eukaryota</taxon>
        <taxon>Metazoa</taxon>
        <taxon>Ecdysozoa</taxon>
        <taxon>Nematoda</taxon>
        <taxon>Chromadorea</taxon>
        <taxon>Rhabditida</taxon>
        <taxon>Tylenchina</taxon>
        <taxon>Panagrolaimomorpha</taxon>
        <taxon>Panagrolaimoidea</taxon>
        <taxon>Panagrolaimidae</taxon>
        <taxon>Panagrolaimus</taxon>
    </lineage>
</organism>
<feature type="region of interest" description="Disordered" evidence="1">
    <location>
        <begin position="101"/>
        <end position="172"/>
    </location>
</feature>